<evidence type="ECO:0000313" key="3">
    <source>
        <dbReference type="EMBL" id="URF05351.1"/>
    </source>
</evidence>
<keyword evidence="4" id="KW-1185">Reference proteome</keyword>
<reference evidence="3" key="3">
    <citation type="submission" date="2022-05" db="EMBL/GenBank/DDBJ databases">
        <authorList>
            <person name="Kunte H.-J."/>
        </authorList>
    </citation>
    <scope>NUCLEOTIDE SEQUENCE</scope>
    <source>
        <strain evidence="3">G5</strain>
    </source>
</reference>
<evidence type="ECO:0000313" key="4">
    <source>
        <dbReference type="Proteomes" id="UP000318943"/>
    </source>
</evidence>
<sequence>MFVCQNQPCGARWMPAEVVIKNEGQGPIFRCPLCGARNRLMASHRADGSIDYKQLRREASGADAAPPKARRS</sequence>
<dbReference type="AlphaFoldDB" id="A0AAE9L392"/>
<evidence type="ECO:0000313" key="5">
    <source>
        <dbReference type="Proteomes" id="UP001056132"/>
    </source>
</evidence>
<dbReference type="EMBL" id="CP097330">
    <property type="protein sequence ID" value="URF05351.1"/>
    <property type="molecule type" value="Genomic_DNA"/>
</dbReference>
<name>A0AAE9L392_9BURK</name>
<organism evidence="3 5">
    <name type="scientific">Cupriavidus campinensis</name>
    <dbReference type="NCBI Taxonomy" id="151783"/>
    <lineage>
        <taxon>Bacteria</taxon>
        <taxon>Pseudomonadati</taxon>
        <taxon>Pseudomonadota</taxon>
        <taxon>Betaproteobacteria</taxon>
        <taxon>Burkholderiales</taxon>
        <taxon>Burkholderiaceae</taxon>
        <taxon>Cupriavidus</taxon>
    </lineage>
</organism>
<dbReference type="Proteomes" id="UP000318943">
    <property type="component" value="Unassembled WGS sequence"/>
</dbReference>
<feature type="region of interest" description="Disordered" evidence="1">
    <location>
        <begin position="51"/>
        <end position="72"/>
    </location>
</feature>
<protein>
    <submittedName>
        <fullName evidence="3">Uncharacterized protein</fullName>
    </submittedName>
</protein>
<dbReference type="RefSeq" id="WP_144195853.1">
    <property type="nucleotide sequence ID" value="NZ_CAJPVH010000007.1"/>
</dbReference>
<evidence type="ECO:0000313" key="2">
    <source>
        <dbReference type="EMBL" id="TSP14552.1"/>
    </source>
</evidence>
<dbReference type="EMBL" id="VCIZ01000001">
    <property type="protein sequence ID" value="TSP14552.1"/>
    <property type="molecule type" value="Genomic_DNA"/>
</dbReference>
<evidence type="ECO:0000256" key="1">
    <source>
        <dbReference type="SAM" id="MobiDB-lite"/>
    </source>
</evidence>
<accession>A0AAE9L392</accession>
<gene>
    <name evidence="2" type="ORF">FGG12_02570</name>
    <name evidence="3" type="ORF">M5D45_05925</name>
</gene>
<proteinExistence type="predicted"/>
<dbReference type="KEGG" id="ccam:M5D45_05925"/>
<feature type="compositionally biased region" description="Basic and acidic residues" evidence="1">
    <location>
        <begin position="51"/>
        <end position="60"/>
    </location>
</feature>
<reference evidence="2 4" key="1">
    <citation type="submission" date="2019-05" db="EMBL/GenBank/DDBJ databases">
        <title>Whole genome sequence analysis of Cupriavidus campinensis S14E4C strain.</title>
        <authorList>
            <person name="Abbaszade G."/>
            <person name="Szabo A."/>
            <person name="Toumi M."/>
            <person name="Toth E."/>
        </authorList>
    </citation>
    <scope>NUCLEOTIDE SEQUENCE [LARGE SCALE GENOMIC DNA]</scope>
    <source>
        <strain evidence="2 4">S14E4C</strain>
    </source>
</reference>
<dbReference type="Proteomes" id="UP001056132">
    <property type="component" value="Chromosome 1"/>
</dbReference>
<reference evidence="3" key="2">
    <citation type="journal article" date="2022" name="Microbiol. Resour. Announc.">
        <title>Genome Sequence of Cupriavidus campinensis Strain G5, a Member of a Bacterial Consortium Capable of Polyethylene Degradation.</title>
        <authorList>
            <person name="Schneider B."/>
            <person name="Pfeiffer F."/>
            <person name="Dyall-Smith M."/>
            <person name="Kunte H.J."/>
        </authorList>
    </citation>
    <scope>NUCLEOTIDE SEQUENCE</scope>
    <source>
        <strain evidence="3">G5</strain>
    </source>
</reference>